<evidence type="ECO:0000313" key="2">
    <source>
        <dbReference type="Proteomes" id="UP000257143"/>
    </source>
</evidence>
<dbReference type="PIRSF" id="PIRSF018637">
    <property type="entry name" value="TrmK"/>
    <property type="match status" value="1"/>
</dbReference>
<dbReference type="InterPro" id="IPR029063">
    <property type="entry name" value="SAM-dependent_MTases_sf"/>
</dbReference>
<dbReference type="GO" id="GO:0032259">
    <property type="term" value="P:methylation"/>
    <property type="evidence" value="ECO:0007669"/>
    <property type="project" value="UniProtKB-KW"/>
</dbReference>
<reference evidence="2" key="1">
    <citation type="submission" date="2017-11" db="EMBL/GenBank/DDBJ databases">
        <authorList>
            <person name="Zhu W."/>
        </authorList>
    </citation>
    <scope>NUCLEOTIDE SEQUENCE [LARGE SCALE GENOMIC DNA]</scope>
    <source>
        <strain evidence="2">CAU 1183</strain>
    </source>
</reference>
<protein>
    <submittedName>
        <fullName evidence="1">tRNA (Adenine(22)-N(1))-methyltransferase TrmK</fullName>
    </submittedName>
</protein>
<dbReference type="Pfam" id="PF04816">
    <property type="entry name" value="TrmK"/>
    <property type="match status" value="1"/>
</dbReference>
<dbReference type="PANTHER" id="PTHR38451:SF1">
    <property type="entry name" value="TRNA (ADENINE(22)-N(1))-METHYLTRANSFERASE"/>
    <property type="match status" value="1"/>
</dbReference>
<dbReference type="SUPFAM" id="SSF53335">
    <property type="entry name" value="S-adenosyl-L-methionine-dependent methyltransferases"/>
    <property type="match status" value="1"/>
</dbReference>
<sequence>MTQTLNLSKRLTMVTSFLPKGAAFADIGSDHAYLPCYVCLKDQTARAIAGEVNEGPYQSALKTVSHYHLNEAIDVRLGNGLQVLNEQDKVDQIVIAGMGGALIKSILEEGQTKLDNVTRIIAQPNIDARNVRKWFVDNNFIITSETIVEENQHIYEIIVADKKENGTLIRQDFTKQQLLFGPMLMENKTKAFYDKWKSEYEKTKRIIEQIKKATVMDKQKLNQFEEELLWIKEALENEA</sequence>
<name>A0A3D8PT95_9BACI</name>
<dbReference type="EMBL" id="PIOC01000014">
    <property type="protein sequence ID" value="RDW19214.1"/>
    <property type="molecule type" value="Genomic_DNA"/>
</dbReference>
<dbReference type="OrthoDB" id="5881184at2"/>
<gene>
    <name evidence="1" type="ORF">CWR48_09225</name>
</gene>
<evidence type="ECO:0000313" key="1">
    <source>
        <dbReference type="EMBL" id="RDW19214.1"/>
    </source>
</evidence>
<dbReference type="Gene3D" id="1.10.287.1890">
    <property type="match status" value="1"/>
</dbReference>
<keyword evidence="1" id="KW-0808">Transferase</keyword>
<dbReference type="Proteomes" id="UP000257143">
    <property type="component" value="Unassembled WGS sequence"/>
</dbReference>
<dbReference type="AlphaFoldDB" id="A0A3D8PT95"/>
<proteinExistence type="predicted"/>
<comment type="caution">
    <text evidence="1">The sequence shown here is derived from an EMBL/GenBank/DDBJ whole genome shotgun (WGS) entry which is preliminary data.</text>
</comment>
<keyword evidence="1" id="KW-0489">Methyltransferase</keyword>
<dbReference type="GO" id="GO:0160105">
    <property type="term" value="F:tRNA (adenine(22)-N1)-methyltransferase activity"/>
    <property type="evidence" value="ECO:0007669"/>
    <property type="project" value="InterPro"/>
</dbReference>
<dbReference type="PANTHER" id="PTHR38451">
    <property type="entry name" value="TRNA (ADENINE(22)-N(1))-METHYLTRANSFERASE"/>
    <property type="match status" value="1"/>
</dbReference>
<dbReference type="RefSeq" id="WP_115772947.1">
    <property type="nucleotide sequence ID" value="NZ_PIOC01000014.1"/>
</dbReference>
<accession>A0A3D8PT95</accession>
<keyword evidence="2" id="KW-1185">Reference proteome</keyword>
<dbReference type="Gene3D" id="3.40.50.150">
    <property type="entry name" value="Vaccinia Virus protein VP39"/>
    <property type="match status" value="1"/>
</dbReference>
<dbReference type="InterPro" id="IPR006901">
    <property type="entry name" value="TrmK"/>
</dbReference>
<organism evidence="1 2">
    <name type="scientific">Oceanobacillus arenosus</name>
    <dbReference type="NCBI Taxonomy" id="1229153"/>
    <lineage>
        <taxon>Bacteria</taxon>
        <taxon>Bacillati</taxon>
        <taxon>Bacillota</taxon>
        <taxon>Bacilli</taxon>
        <taxon>Bacillales</taxon>
        <taxon>Bacillaceae</taxon>
        <taxon>Oceanobacillus</taxon>
    </lineage>
</organism>